<dbReference type="SUPFAM" id="SSF56317">
    <property type="entry name" value="Carbon-nitrogen hydrolase"/>
    <property type="match status" value="1"/>
</dbReference>
<evidence type="ECO:0000259" key="1">
    <source>
        <dbReference type="PROSITE" id="PS50263"/>
    </source>
</evidence>
<name>A0A212R6T3_9PROT</name>
<sequence length="395" mass="41591">MVFRALSSDSYILPSVVITVAQSAPLPDDLPGNAAAIREAREAAARMQARLVVCPQDALTGRPAAGIALRADLLANCTKLVEQFVHETADGGPALLFTAPRQTSEGLADVVILAQDGAVAGWRARHRLEPEEIATLVAGPVPGPLPLRLDEGRVLRLGVVHGIDIETPDVSEALAESGAELLISVIASSFDPAAPDILLNNVVSRIRETGLACLVANLAGALDDRVHAGGSFALDADCRLRASTLPLAADHLATSWAIEPDGIRLLEGRVRFPPPPGVLRSQALCQRLRAMVRERKFDGILLRAGEPRLAALAIDAVGPSKVRIIDLDEALVPLIAGLTRTLESTLHAAPPKIRVEDSLRLLALRLAAETANCLLVGAGGYDPFGASESGWPRAT</sequence>
<gene>
    <name evidence="2" type="ORF">SAMN07250955_10672</name>
</gene>
<dbReference type="Proteomes" id="UP000197065">
    <property type="component" value="Unassembled WGS sequence"/>
</dbReference>
<feature type="domain" description="CN hydrolase" evidence="1">
    <location>
        <begin position="16"/>
        <end position="272"/>
    </location>
</feature>
<evidence type="ECO:0000313" key="2">
    <source>
        <dbReference type="EMBL" id="SNB67849.1"/>
    </source>
</evidence>
<accession>A0A212R6T3</accession>
<organism evidence="2 3">
    <name type="scientific">Arboricoccus pini</name>
    <dbReference type="NCBI Taxonomy" id="1963835"/>
    <lineage>
        <taxon>Bacteria</taxon>
        <taxon>Pseudomonadati</taxon>
        <taxon>Pseudomonadota</taxon>
        <taxon>Alphaproteobacteria</taxon>
        <taxon>Geminicoccales</taxon>
        <taxon>Geminicoccaceae</taxon>
        <taxon>Arboricoccus</taxon>
    </lineage>
</organism>
<proteinExistence type="predicted"/>
<dbReference type="EMBL" id="FYEH01000006">
    <property type="protein sequence ID" value="SNB67849.1"/>
    <property type="molecule type" value="Genomic_DNA"/>
</dbReference>
<dbReference type="InterPro" id="IPR036526">
    <property type="entry name" value="C-N_Hydrolase_sf"/>
</dbReference>
<dbReference type="Gene3D" id="3.60.110.10">
    <property type="entry name" value="Carbon-nitrogen hydrolase"/>
    <property type="match status" value="1"/>
</dbReference>
<reference evidence="2 3" key="1">
    <citation type="submission" date="2017-06" db="EMBL/GenBank/DDBJ databases">
        <authorList>
            <person name="Kim H.J."/>
            <person name="Triplett B.A."/>
        </authorList>
    </citation>
    <scope>NUCLEOTIDE SEQUENCE [LARGE SCALE GENOMIC DNA]</scope>
    <source>
        <strain evidence="2 3">B29T1</strain>
    </source>
</reference>
<dbReference type="Pfam" id="PF00795">
    <property type="entry name" value="CN_hydrolase"/>
    <property type="match status" value="1"/>
</dbReference>
<dbReference type="InterPro" id="IPR003010">
    <property type="entry name" value="C-N_Hydrolase"/>
</dbReference>
<keyword evidence="3" id="KW-1185">Reference proteome</keyword>
<protein>
    <submittedName>
        <fullName evidence="2">NAD+ synthase</fullName>
    </submittedName>
</protein>
<evidence type="ECO:0000313" key="3">
    <source>
        <dbReference type="Proteomes" id="UP000197065"/>
    </source>
</evidence>
<dbReference type="AlphaFoldDB" id="A0A212R6T3"/>
<dbReference type="PROSITE" id="PS50263">
    <property type="entry name" value="CN_HYDROLASE"/>
    <property type="match status" value="1"/>
</dbReference>